<feature type="domain" description="Methyltransferase" evidence="4">
    <location>
        <begin position="28"/>
        <end position="111"/>
    </location>
</feature>
<name>A0A3N0V6X7_9PROT</name>
<reference evidence="5 6" key="1">
    <citation type="submission" date="2018-10" db="EMBL/GenBank/DDBJ databases">
        <authorList>
            <person name="Chen W.-M."/>
        </authorList>
    </citation>
    <scope>NUCLEOTIDE SEQUENCE [LARGE SCALE GENOMIC DNA]</scope>
    <source>
        <strain evidence="5 6">H-5</strain>
    </source>
</reference>
<dbReference type="CDD" id="cd02440">
    <property type="entry name" value="AdoMet_MTases"/>
    <property type="match status" value="1"/>
</dbReference>
<dbReference type="Pfam" id="PF13649">
    <property type="entry name" value="Methyltransf_25"/>
    <property type="match status" value="1"/>
</dbReference>
<comment type="caution">
    <text evidence="5">The sequence shown here is derived from an EMBL/GenBank/DDBJ whole genome shotgun (WGS) entry which is preliminary data.</text>
</comment>
<keyword evidence="2 5" id="KW-0808">Transferase</keyword>
<evidence type="ECO:0000313" key="6">
    <source>
        <dbReference type="Proteomes" id="UP000275137"/>
    </source>
</evidence>
<dbReference type="RefSeq" id="WP_123236547.1">
    <property type="nucleotide sequence ID" value="NZ_RJVP01000001.1"/>
</dbReference>
<dbReference type="PANTHER" id="PTHR43464">
    <property type="entry name" value="METHYLTRANSFERASE"/>
    <property type="match status" value="1"/>
</dbReference>
<evidence type="ECO:0000259" key="4">
    <source>
        <dbReference type="Pfam" id="PF13649"/>
    </source>
</evidence>
<evidence type="ECO:0000313" key="5">
    <source>
        <dbReference type="EMBL" id="ROH88556.1"/>
    </source>
</evidence>
<dbReference type="SUPFAM" id="SSF53335">
    <property type="entry name" value="S-adenosyl-L-methionine-dependent methyltransferases"/>
    <property type="match status" value="1"/>
</dbReference>
<keyword evidence="1 5" id="KW-0489">Methyltransferase</keyword>
<proteinExistence type="predicted"/>
<dbReference type="GO" id="GO:0032259">
    <property type="term" value="P:methylation"/>
    <property type="evidence" value="ECO:0007669"/>
    <property type="project" value="UniProtKB-KW"/>
</dbReference>
<dbReference type="AlphaFoldDB" id="A0A3N0V6X7"/>
<dbReference type="GO" id="GO:0008168">
    <property type="term" value="F:methyltransferase activity"/>
    <property type="evidence" value="ECO:0007669"/>
    <property type="project" value="UniProtKB-KW"/>
</dbReference>
<dbReference type="PANTHER" id="PTHR43464:SF19">
    <property type="entry name" value="UBIQUINONE BIOSYNTHESIS O-METHYLTRANSFERASE, MITOCHONDRIAL"/>
    <property type="match status" value="1"/>
</dbReference>
<dbReference type="Gene3D" id="3.40.50.150">
    <property type="entry name" value="Vaccinia Virus protein VP39"/>
    <property type="match status" value="1"/>
</dbReference>
<evidence type="ECO:0000256" key="3">
    <source>
        <dbReference type="ARBA" id="ARBA00022691"/>
    </source>
</evidence>
<dbReference type="EMBL" id="RJVP01000001">
    <property type="protein sequence ID" value="ROH88556.1"/>
    <property type="molecule type" value="Genomic_DNA"/>
</dbReference>
<sequence>MSAELHVASVPSGWVTQHAQHIRACGRVLDLACGSGRHARWLAAQGWQVDAVDRDSDALASLANMHNIQVLHADLENAPWPYDGLFDGIVVTRYLHRALFPHLTAALAPGGVLIYETFMRGHEQYGRPANPDFLLMPDELRKVFEPTLQVLAFEQGMLQTMPPAMLQRICAQRAA</sequence>
<gene>
    <name evidence="5" type="ORF">ED236_00580</name>
</gene>
<accession>A0A3N0V6X7</accession>
<keyword evidence="6" id="KW-1185">Reference proteome</keyword>
<dbReference type="Proteomes" id="UP000275137">
    <property type="component" value="Unassembled WGS sequence"/>
</dbReference>
<evidence type="ECO:0000256" key="1">
    <source>
        <dbReference type="ARBA" id="ARBA00022603"/>
    </source>
</evidence>
<dbReference type="InterPro" id="IPR041698">
    <property type="entry name" value="Methyltransf_25"/>
</dbReference>
<organism evidence="5 6">
    <name type="scientific">Pseudomethylobacillus aquaticus</name>
    <dbReference type="NCBI Taxonomy" id="2676064"/>
    <lineage>
        <taxon>Bacteria</taxon>
        <taxon>Pseudomonadati</taxon>
        <taxon>Pseudomonadota</taxon>
        <taxon>Betaproteobacteria</taxon>
        <taxon>Nitrosomonadales</taxon>
        <taxon>Methylophilaceae</taxon>
        <taxon>Pseudomethylobacillus</taxon>
    </lineage>
</organism>
<protein>
    <submittedName>
        <fullName evidence="5">Class I SAM-dependent methyltransferase</fullName>
    </submittedName>
</protein>
<evidence type="ECO:0000256" key="2">
    <source>
        <dbReference type="ARBA" id="ARBA00022679"/>
    </source>
</evidence>
<dbReference type="InterPro" id="IPR029063">
    <property type="entry name" value="SAM-dependent_MTases_sf"/>
</dbReference>
<keyword evidence="3" id="KW-0949">S-adenosyl-L-methionine</keyword>